<evidence type="ECO:0000256" key="3">
    <source>
        <dbReference type="SAM" id="Phobius"/>
    </source>
</evidence>
<keyword evidence="3" id="KW-1133">Transmembrane helix</keyword>
<gene>
    <name evidence="4" type="ORF">EZS28_041632</name>
</gene>
<feature type="coiled-coil region" evidence="1">
    <location>
        <begin position="201"/>
        <end position="229"/>
    </location>
</feature>
<feature type="transmembrane region" description="Helical" evidence="3">
    <location>
        <begin position="120"/>
        <end position="148"/>
    </location>
</feature>
<name>A0A5J4TYW5_9EUKA</name>
<feature type="non-terminal residue" evidence="4">
    <location>
        <position position="264"/>
    </location>
</feature>
<keyword evidence="3" id="KW-0812">Transmembrane</keyword>
<protein>
    <submittedName>
        <fullName evidence="4">Uncharacterized protein</fullName>
    </submittedName>
</protein>
<organism evidence="4 5">
    <name type="scientific">Streblomastix strix</name>
    <dbReference type="NCBI Taxonomy" id="222440"/>
    <lineage>
        <taxon>Eukaryota</taxon>
        <taxon>Metamonada</taxon>
        <taxon>Preaxostyla</taxon>
        <taxon>Oxymonadida</taxon>
        <taxon>Streblomastigidae</taxon>
        <taxon>Streblomastix</taxon>
    </lineage>
</organism>
<dbReference type="AlphaFoldDB" id="A0A5J4TYW5"/>
<accession>A0A5J4TYW5</accession>
<feature type="compositionally biased region" description="Basic and acidic residues" evidence="2">
    <location>
        <begin position="183"/>
        <end position="195"/>
    </location>
</feature>
<comment type="caution">
    <text evidence="4">The sequence shown here is derived from an EMBL/GenBank/DDBJ whole genome shotgun (WGS) entry which is preliminary data.</text>
</comment>
<evidence type="ECO:0000256" key="1">
    <source>
        <dbReference type="SAM" id="Coils"/>
    </source>
</evidence>
<evidence type="ECO:0000256" key="2">
    <source>
        <dbReference type="SAM" id="MobiDB-lite"/>
    </source>
</evidence>
<feature type="region of interest" description="Disordered" evidence="2">
    <location>
        <begin position="235"/>
        <end position="264"/>
    </location>
</feature>
<evidence type="ECO:0000313" key="4">
    <source>
        <dbReference type="EMBL" id="KAA6362841.1"/>
    </source>
</evidence>
<keyword evidence="3" id="KW-0472">Membrane</keyword>
<dbReference type="EMBL" id="SNRW01023657">
    <property type="protein sequence ID" value="KAA6362841.1"/>
    <property type="molecule type" value="Genomic_DNA"/>
</dbReference>
<keyword evidence="1" id="KW-0175">Coiled coil</keyword>
<reference evidence="4 5" key="1">
    <citation type="submission" date="2019-03" db="EMBL/GenBank/DDBJ databases">
        <title>Single cell metagenomics reveals metabolic interactions within the superorganism composed of flagellate Streblomastix strix and complex community of Bacteroidetes bacteria on its surface.</title>
        <authorList>
            <person name="Treitli S.C."/>
            <person name="Kolisko M."/>
            <person name="Husnik F."/>
            <person name="Keeling P."/>
            <person name="Hampl V."/>
        </authorList>
    </citation>
    <scope>NUCLEOTIDE SEQUENCE [LARGE SCALE GENOMIC DNA]</scope>
    <source>
        <strain evidence="4">ST1C</strain>
    </source>
</reference>
<dbReference type="Proteomes" id="UP000324800">
    <property type="component" value="Unassembled WGS sequence"/>
</dbReference>
<evidence type="ECO:0000313" key="5">
    <source>
        <dbReference type="Proteomes" id="UP000324800"/>
    </source>
</evidence>
<proteinExistence type="predicted"/>
<feature type="region of interest" description="Disordered" evidence="2">
    <location>
        <begin position="174"/>
        <end position="195"/>
    </location>
</feature>
<sequence length="264" mass="30472">MNIPPQPHTKLNYVDQRCGLVIFTNDTHYQLCWRQQCQCCGLIVKEQCVLIGLIDIQYEESGVDSSESWIFKLKGYNCAFSAADAQNMIQLSNPSDCTDDEEAYPKSSLFRTQNGDTVNVVIIIVVAIIAVVVPIVCVVCCCLAGFMVCCCDQDGFMHQHCGCLFCCHTKPSPRASASSNYAREPEIDNRTEEQKREDAYRAVVIQNKSELEREEEEEKRRRREELKEVWSDFVKRQQKEQERDEQGDFDHIRDLDHRENERTI</sequence>